<dbReference type="InterPro" id="IPR040674">
    <property type="entry name" value="PvuRts1I-like_SRA"/>
</dbReference>
<dbReference type="InterPro" id="IPR048797">
    <property type="entry name" value="PvuRts1I-like_N"/>
</dbReference>
<evidence type="ECO:0000259" key="2">
    <source>
        <dbReference type="Pfam" id="PF21598"/>
    </source>
</evidence>
<evidence type="ECO:0000313" key="3">
    <source>
        <dbReference type="EMBL" id="EGG52627.1"/>
    </source>
</evidence>
<keyword evidence="4" id="KW-1185">Reference proteome</keyword>
<accession>F3QV46</accession>
<protein>
    <submittedName>
        <fullName evidence="3">Uncharacterized protein</fullName>
    </submittedName>
</protein>
<name>F3QV46_9BACT</name>
<dbReference type="Pfam" id="PF18491">
    <property type="entry name" value="SRA"/>
    <property type="match status" value="1"/>
</dbReference>
<dbReference type="REBASE" id="40005">
    <property type="entry name" value="PxyI"/>
</dbReference>
<comment type="caution">
    <text evidence="3">The sequence shown here is derived from an EMBL/GenBank/DDBJ whole genome shotgun (WGS) entry which is preliminary data.</text>
</comment>
<feature type="domain" description="Restriction endonuclease PvuRts1 I-like N-terminal" evidence="2">
    <location>
        <begin position="16"/>
        <end position="129"/>
    </location>
</feature>
<dbReference type="EMBL" id="AFBR01000065">
    <property type="protein sequence ID" value="EGG52627.1"/>
    <property type="molecule type" value="Genomic_DNA"/>
</dbReference>
<dbReference type="eggNOG" id="ENOG5030AJW">
    <property type="taxonomic scope" value="Bacteria"/>
</dbReference>
<dbReference type="Proteomes" id="UP000005546">
    <property type="component" value="Unassembled WGS sequence"/>
</dbReference>
<organism evidence="3 4">
    <name type="scientific">Paraprevotella xylaniphila YIT 11841</name>
    <dbReference type="NCBI Taxonomy" id="762982"/>
    <lineage>
        <taxon>Bacteria</taxon>
        <taxon>Pseudomonadati</taxon>
        <taxon>Bacteroidota</taxon>
        <taxon>Bacteroidia</taxon>
        <taxon>Bacteroidales</taxon>
        <taxon>Prevotellaceae</taxon>
        <taxon>Paraprevotella</taxon>
    </lineage>
</organism>
<evidence type="ECO:0000259" key="1">
    <source>
        <dbReference type="Pfam" id="PF18491"/>
    </source>
</evidence>
<proteinExistence type="predicted"/>
<feature type="domain" description="PvuRts1 I-like SET and RING associated" evidence="1">
    <location>
        <begin position="156"/>
        <end position="294"/>
    </location>
</feature>
<dbReference type="HOGENOM" id="CLU_085699_0_0_10"/>
<dbReference type="STRING" id="762982.HMPREF9442_02071"/>
<dbReference type="REBASE" id="35313">
    <property type="entry name" value="PxyORF2071P"/>
</dbReference>
<dbReference type="Pfam" id="PF21598">
    <property type="entry name" value="PvuRts1I-like_N"/>
    <property type="match status" value="1"/>
</dbReference>
<gene>
    <name evidence="3" type="ORF">HMPREF9442_02071</name>
</gene>
<sequence length="296" mass="35316">MKYGTNSKFKDMDYKLDYMERLFAKISKKKTESYVISRIWHQLDDDRVKFVVQQYIRRTQDKYALADLYLPQLNIFIEINEPFHKNNTEIDKIRNEEILNITNSKPIIIDCDNNIQEIHHQITDVVSLIKQCIQEMGDNFQPWDDVSTLSVEYHRNKGYLKVDDNECLRTTDDVAETFGTKPKHRGFLRASGAAVPNKKNEIIWWPNTEHRLWCNELSEDGMFIYEYPKAENKRTAHLKQWLSAPEETRITFLRYKDDLGFCFYRFVGVFNLNKEKSIKENKCVWERVSNTYQLNV</sequence>
<evidence type="ECO:0000313" key="4">
    <source>
        <dbReference type="Proteomes" id="UP000005546"/>
    </source>
</evidence>
<reference evidence="3 4" key="1">
    <citation type="submission" date="2011-02" db="EMBL/GenBank/DDBJ databases">
        <authorList>
            <person name="Weinstock G."/>
            <person name="Sodergren E."/>
            <person name="Clifton S."/>
            <person name="Fulton L."/>
            <person name="Fulton B."/>
            <person name="Courtney L."/>
            <person name="Fronick C."/>
            <person name="Harrison M."/>
            <person name="Strong C."/>
            <person name="Farmer C."/>
            <person name="Delahaunty K."/>
            <person name="Markovic C."/>
            <person name="Hall O."/>
            <person name="Minx P."/>
            <person name="Tomlinson C."/>
            <person name="Mitreva M."/>
            <person name="Hou S."/>
            <person name="Chen J."/>
            <person name="Wollam A."/>
            <person name="Pepin K.H."/>
            <person name="Johnson M."/>
            <person name="Bhonagiri V."/>
            <person name="Zhang X."/>
            <person name="Suruliraj S."/>
            <person name="Warren W."/>
            <person name="Chinwalla A."/>
            <person name="Mardis E.R."/>
            <person name="Wilson R.K."/>
        </authorList>
    </citation>
    <scope>NUCLEOTIDE SEQUENCE [LARGE SCALE GENOMIC DNA]</scope>
    <source>
        <strain evidence="3 4">YIT 11841</strain>
    </source>
</reference>
<dbReference type="AlphaFoldDB" id="F3QV46"/>